<dbReference type="CDD" id="cd24161">
    <property type="entry name" value="NUDIX_ADPRase_Ndx2"/>
    <property type="match status" value="1"/>
</dbReference>
<dbReference type="PANTHER" id="PTHR11839:SF18">
    <property type="entry name" value="NUDIX HYDROLASE DOMAIN-CONTAINING PROTEIN"/>
    <property type="match status" value="1"/>
</dbReference>
<comment type="cofactor">
    <cofactor evidence="1">
        <name>Mg(2+)</name>
        <dbReference type="ChEBI" id="CHEBI:18420"/>
    </cofactor>
</comment>
<dbReference type="GO" id="GO:0016787">
    <property type="term" value="F:hydrolase activity"/>
    <property type="evidence" value="ECO:0007669"/>
    <property type="project" value="UniProtKB-KW"/>
</dbReference>
<name>A0A2U2MZG6_9BIFI</name>
<evidence type="ECO:0000256" key="2">
    <source>
        <dbReference type="ARBA" id="ARBA00022801"/>
    </source>
</evidence>
<dbReference type="InterPro" id="IPR015797">
    <property type="entry name" value="NUDIX_hydrolase-like_dom_sf"/>
</dbReference>
<evidence type="ECO:0000313" key="5">
    <source>
        <dbReference type="Proteomes" id="UP000245876"/>
    </source>
</evidence>
<dbReference type="AlphaFoldDB" id="A0A2U2MZG6"/>
<dbReference type="Pfam" id="PF00293">
    <property type="entry name" value="NUDIX"/>
    <property type="match status" value="1"/>
</dbReference>
<reference evidence="4 5" key="1">
    <citation type="journal article" date="2018" name="Int. J. Syst. Evol. Microbiol.">
        <title>Bifidobacterium callitrichidarum sp. nov. from the faeces of the emperor tamarin (Saguinus imperator).</title>
        <authorList>
            <person name="Modesto M."/>
            <person name="Michelini S."/>
            <person name="Sansosti M.C."/>
            <person name="De Filippo C."/>
            <person name="Cavalieri D."/>
            <person name="Qvirist L."/>
            <person name="Andlid T."/>
            <person name="Spiezio C."/>
            <person name="Sandri C."/>
            <person name="Pascarelli S."/>
            <person name="Sgorbati B."/>
            <person name="Mattarelli P."/>
        </authorList>
    </citation>
    <scope>NUCLEOTIDE SEQUENCE [LARGE SCALE GENOMIC DNA]</scope>
    <source>
        <strain evidence="4 5">TRI 5</strain>
    </source>
</reference>
<keyword evidence="2 4" id="KW-0378">Hydrolase</keyword>
<proteinExistence type="predicted"/>
<sequence>MSNETYRQFDPWRPSPVKEISRHQIAKTHYFSIDRVSYESNDGGQFDRYCLYGNVGDTVGVLALTKDGMIPLVEQYRLASHRWTLEIPGGHAVDSAEPTQDLAKRKLIEEGGYEAGRITQFARFLNTPSYSTQHTSLYLATDLTPTKRQEIGPETPRSEVRLTSLDDAYQMVLNGTIVDAKTIIAILRLKSGSLEQLND</sequence>
<evidence type="ECO:0000256" key="1">
    <source>
        <dbReference type="ARBA" id="ARBA00001946"/>
    </source>
</evidence>
<protein>
    <submittedName>
        <fullName evidence="4">NUDIX hydrolase</fullName>
    </submittedName>
</protein>
<dbReference type="GO" id="GO:0019693">
    <property type="term" value="P:ribose phosphate metabolic process"/>
    <property type="evidence" value="ECO:0007669"/>
    <property type="project" value="TreeGrafter"/>
</dbReference>
<dbReference type="GO" id="GO:0006753">
    <property type="term" value="P:nucleoside phosphate metabolic process"/>
    <property type="evidence" value="ECO:0007669"/>
    <property type="project" value="TreeGrafter"/>
</dbReference>
<keyword evidence="5" id="KW-1185">Reference proteome</keyword>
<accession>A0A2U2MZG6</accession>
<gene>
    <name evidence="4" type="ORF">DF196_12535</name>
</gene>
<evidence type="ECO:0000313" key="4">
    <source>
        <dbReference type="EMBL" id="PWG62193.1"/>
    </source>
</evidence>
<dbReference type="SUPFAM" id="SSF55811">
    <property type="entry name" value="Nudix"/>
    <property type="match status" value="1"/>
</dbReference>
<dbReference type="OrthoDB" id="9806150at2"/>
<evidence type="ECO:0000259" key="3">
    <source>
        <dbReference type="PROSITE" id="PS51462"/>
    </source>
</evidence>
<organism evidence="4 5">
    <name type="scientific">Bifidobacterium callitrichidarum</name>
    <dbReference type="NCBI Taxonomy" id="2052941"/>
    <lineage>
        <taxon>Bacteria</taxon>
        <taxon>Bacillati</taxon>
        <taxon>Actinomycetota</taxon>
        <taxon>Actinomycetes</taxon>
        <taxon>Bifidobacteriales</taxon>
        <taxon>Bifidobacteriaceae</taxon>
        <taxon>Bifidobacterium</taxon>
    </lineage>
</organism>
<dbReference type="InterPro" id="IPR000086">
    <property type="entry name" value="NUDIX_hydrolase_dom"/>
</dbReference>
<feature type="domain" description="Nudix hydrolase" evidence="3">
    <location>
        <begin position="54"/>
        <end position="185"/>
    </location>
</feature>
<dbReference type="Proteomes" id="UP000245876">
    <property type="component" value="Unassembled WGS sequence"/>
</dbReference>
<dbReference type="EMBL" id="QFFM01000039">
    <property type="protein sequence ID" value="PWG62193.1"/>
    <property type="molecule type" value="Genomic_DNA"/>
</dbReference>
<comment type="caution">
    <text evidence="4">The sequence shown here is derived from an EMBL/GenBank/DDBJ whole genome shotgun (WGS) entry which is preliminary data.</text>
</comment>
<dbReference type="PANTHER" id="PTHR11839">
    <property type="entry name" value="UDP/ADP-SUGAR PYROPHOSPHATASE"/>
    <property type="match status" value="1"/>
</dbReference>
<dbReference type="PROSITE" id="PS51462">
    <property type="entry name" value="NUDIX"/>
    <property type="match status" value="1"/>
</dbReference>
<dbReference type="Gene3D" id="3.90.79.10">
    <property type="entry name" value="Nucleoside Triphosphate Pyrophosphohydrolase"/>
    <property type="match status" value="1"/>
</dbReference>
<dbReference type="RefSeq" id="WP_109058139.1">
    <property type="nucleotide sequence ID" value="NZ_QFFM01000039.1"/>
</dbReference>